<keyword evidence="1" id="KW-1133">Transmembrane helix</keyword>
<evidence type="ECO:0000259" key="3">
    <source>
        <dbReference type="Pfam" id="PF17802"/>
    </source>
</evidence>
<dbReference type="Gene3D" id="2.60.40.740">
    <property type="match status" value="1"/>
</dbReference>
<protein>
    <submittedName>
        <fullName evidence="4">LPXTG cell wall anchor domain-containing protein</fullName>
    </submittedName>
</protein>
<organism evidence="4 5">
    <name type="scientific">Streptococcus suis</name>
    <dbReference type="NCBI Taxonomy" id="1307"/>
    <lineage>
        <taxon>Bacteria</taxon>
        <taxon>Bacillati</taxon>
        <taxon>Bacillota</taxon>
        <taxon>Bacilli</taxon>
        <taxon>Lactobacillales</taxon>
        <taxon>Streptococcaceae</taxon>
        <taxon>Streptococcus</taxon>
    </lineage>
</organism>
<dbReference type="InterPro" id="IPR013783">
    <property type="entry name" value="Ig-like_fold"/>
</dbReference>
<keyword evidence="1" id="KW-0812">Transmembrane</keyword>
<reference evidence="4 5" key="1">
    <citation type="submission" date="2019-11" db="EMBL/GenBank/DDBJ databases">
        <title>Divergent Streptococcus suis from cattle.</title>
        <authorList>
            <person name="Williamson C."/>
        </authorList>
    </citation>
    <scope>NUCLEOTIDE SEQUENCE [LARGE SCALE GENOMIC DNA]</scope>
    <source>
        <strain evidence="4 5">10-36905</strain>
    </source>
</reference>
<feature type="signal peptide" evidence="2">
    <location>
        <begin position="1"/>
        <end position="26"/>
    </location>
</feature>
<feature type="chain" id="PRO_5026939848" evidence="2">
    <location>
        <begin position="27"/>
        <end position="458"/>
    </location>
</feature>
<evidence type="ECO:0000313" key="5">
    <source>
        <dbReference type="Proteomes" id="UP000483765"/>
    </source>
</evidence>
<feature type="domain" description="SpaA-like prealbumin fold" evidence="3">
    <location>
        <begin position="316"/>
        <end position="418"/>
    </location>
</feature>
<name>A0A6L8MY90_STRSU</name>
<dbReference type="AlphaFoldDB" id="A0A6L8MY90"/>
<proteinExistence type="predicted"/>
<dbReference type="Pfam" id="PF17802">
    <property type="entry name" value="SpaA"/>
    <property type="match status" value="1"/>
</dbReference>
<keyword evidence="2" id="KW-0732">Signal</keyword>
<keyword evidence="1" id="KW-0472">Membrane</keyword>
<comment type="caution">
    <text evidence="4">The sequence shown here is derived from an EMBL/GenBank/DDBJ whole genome shotgun (WGS) entry which is preliminary data.</text>
</comment>
<dbReference type="Proteomes" id="UP000483765">
    <property type="component" value="Unassembled WGS sequence"/>
</dbReference>
<evidence type="ECO:0000256" key="2">
    <source>
        <dbReference type="SAM" id="SignalP"/>
    </source>
</evidence>
<dbReference type="EMBL" id="WNXH01000013">
    <property type="protein sequence ID" value="MYN70161.1"/>
    <property type="molecule type" value="Genomic_DNA"/>
</dbReference>
<dbReference type="RefSeq" id="WP_160864355.1">
    <property type="nucleotide sequence ID" value="NZ_WNXH01000013.1"/>
</dbReference>
<feature type="transmembrane region" description="Helical" evidence="1">
    <location>
        <begin position="432"/>
        <end position="450"/>
    </location>
</feature>
<dbReference type="InterPro" id="IPR041033">
    <property type="entry name" value="SpaA_PFL_dom_1"/>
</dbReference>
<dbReference type="NCBIfam" id="TIGR01167">
    <property type="entry name" value="LPXTG_anchor"/>
    <property type="match status" value="1"/>
</dbReference>
<evidence type="ECO:0000256" key="1">
    <source>
        <dbReference type="SAM" id="Phobius"/>
    </source>
</evidence>
<gene>
    <name evidence="4" type="ORF">GLP18_08050</name>
</gene>
<evidence type="ECO:0000313" key="4">
    <source>
        <dbReference type="EMBL" id="MYN70161.1"/>
    </source>
</evidence>
<sequence length="458" mass="48502">MKKLRKMLSLIIAAVTIVVMVVPVSAEQIVDTGGGGTASITVTNTSQGQTYTLYKLFNATQSDDGISYTVPNGKSIESTNAWFEVDNAGNVLQKTGANVATDEFKTWAEGFGTKVTSVKATGATVTFDKLAFGYYFIKSSLGAVLTVDSTNPNATVIDKNETEPIIPDGGGKKVQIGASLADTATAKIGEILDFKVIFQATNFITKKGVTTQITKFTIEDVPTALSIQAASISVTVAGSAVTPEIATVDESTGKMTIELKWANSDGSTIYASPAVVEVSYKAIVTKDAQEGTARNQATIKFNDKDLTDEIIVNTYKITLSKVNNAGNTLTGAQFRLYDAEVNGHEIPVVKNNDGTYRVAEAGETGVPIDAGTAVIKGLKGNTSYWLEETKAPAGYNRLTSRQEVVLQEKDAKVEIVNQAGTELPSTGAMGTSLLYVIGTVLALGSAVLLVSKRRMQDQ</sequence>
<accession>A0A6L8MY90</accession>
<dbReference type="Gene3D" id="2.60.40.10">
    <property type="entry name" value="Immunoglobulins"/>
    <property type="match status" value="1"/>
</dbReference>